<protein>
    <recommendedName>
        <fullName evidence="2">UBA domain-containing protein</fullName>
    </recommendedName>
</protein>
<sequence length="547" mass="60537">MRNCSQGIRFIGRPSMEPEKTVPTTAKLKIAGTWTGVLEAQLESWTLPMLREEVARRSGCSCDCINLICGGKILKDDGGSDSLLQIGLRNNSKVLSSAASPDRGKNLKEEEAAQADRSSKLARIRAAADALAQRHAHGTLPVEDFNLELENQSGQKVNFGSENDQRAVMVGLMLHENGKSLIKKQMFKDALDVLAMAEEAFSLCDYKITDMIDNVPILQLDTVWCYFLLRDISCLTMAGVRLAKARDGFERSHGRDNARFRILQAGRPAELALYLRLELLEGVVAYYSGNLGESHRALIAAKSKFDQLQVPDEALSLLMSMGYKQREAKRALRMSGQDIQSAVDFLVEEGVKKARRLQENIQRKKDIMEQKGYGMTPKNKPVNIQRLNELASMGFERYLAAEALRDNDNDTEKALDLLTDPEKNCALQQRIDSKKRNRQQRQAAAAHSTEGDTSDMGNISQPLDENNVVDRTMGSEQSVSGLVPVSDATEGSSLSASAEEERDEEMEDELAKELTGDAYADYDLEVSKEGEAIAEYLALLESASAMK</sequence>
<feature type="region of interest" description="Disordered" evidence="1">
    <location>
        <begin position="428"/>
        <end position="519"/>
    </location>
</feature>
<proteinExistence type="predicted"/>
<feature type="compositionally biased region" description="Polar residues" evidence="1">
    <location>
        <begin position="455"/>
        <end position="464"/>
    </location>
</feature>
<dbReference type="InterPro" id="IPR009060">
    <property type="entry name" value="UBA-like_sf"/>
</dbReference>
<dbReference type="InterPro" id="IPR039749">
    <property type="entry name" value="NUB1"/>
</dbReference>
<dbReference type="InterPro" id="IPR029071">
    <property type="entry name" value="Ubiquitin-like_domsf"/>
</dbReference>
<dbReference type="SMART" id="SM00165">
    <property type="entry name" value="UBA"/>
    <property type="match status" value="2"/>
</dbReference>
<dbReference type="PROSITE" id="PS50030">
    <property type="entry name" value="UBA"/>
    <property type="match status" value="2"/>
</dbReference>
<evidence type="ECO:0000256" key="1">
    <source>
        <dbReference type="SAM" id="MobiDB-lite"/>
    </source>
</evidence>
<organism evidence="3 4">
    <name type="scientific">Platanthera zijinensis</name>
    <dbReference type="NCBI Taxonomy" id="2320716"/>
    <lineage>
        <taxon>Eukaryota</taxon>
        <taxon>Viridiplantae</taxon>
        <taxon>Streptophyta</taxon>
        <taxon>Embryophyta</taxon>
        <taxon>Tracheophyta</taxon>
        <taxon>Spermatophyta</taxon>
        <taxon>Magnoliopsida</taxon>
        <taxon>Liliopsida</taxon>
        <taxon>Asparagales</taxon>
        <taxon>Orchidaceae</taxon>
        <taxon>Orchidoideae</taxon>
        <taxon>Orchideae</taxon>
        <taxon>Orchidinae</taxon>
        <taxon>Platanthera</taxon>
    </lineage>
</organism>
<dbReference type="PANTHER" id="PTHR12948">
    <property type="entry name" value="NEDD8 ULTIMATE BUSTER-1 BS4 PROTEIN"/>
    <property type="match status" value="1"/>
</dbReference>
<dbReference type="Proteomes" id="UP001418222">
    <property type="component" value="Unassembled WGS sequence"/>
</dbReference>
<dbReference type="SUPFAM" id="SSF46934">
    <property type="entry name" value="UBA-like"/>
    <property type="match status" value="2"/>
</dbReference>
<feature type="compositionally biased region" description="Low complexity" evidence="1">
    <location>
        <begin position="488"/>
        <end position="497"/>
    </location>
</feature>
<keyword evidence="4" id="KW-1185">Reference proteome</keyword>
<feature type="compositionally biased region" description="Acidic residues" evidence="1">
    <location>
        <begin position="498"/>
        <end position="508"/>
    </location>
</feature>
<evidence type="ECO:0000313" key="3">
    <source>
        <dbReference type="EMBL" id="KAK8919153.1"/>
    </source>
</evidence>
<evidence type="ECO:0000313" key="4">
    <source>
        <dbReference type="Proteomes" id="UP001418222"/>
    </source>
</evidence>
<feature type="domain" description="UBA" evidence="2">
    <location>
        <begin position="381"/>
        <end position="421"/>
    </location>
</feature>
<dbReference type="Gene3D" id="1.10.8.10">
    <property type="entry name" value="DNA helicase RuvA subunit, C-terminal domain"/>
    <property type="match status" value="2"/>
</dbReference>
<dbReference type="EMBL" id="JBBWWQ010000019">
    <property type="protein sequence ID" value="KAK8919153.1"/>
    <property type="molecule type" value="Genomic_DNA"/>
</dbReference>
<name>A0AAP0AYH6_9ASPA</name>
<dbReference type="AlphaFoldDB" id="A0AAP0AYH6"/>
<accession>A0AAP0AYH6</accession>
<evidence type="ECO:0000259" key="2">
    <source>
        <dbReference type="PROSITE" id="PS50030"/>
    </source>
</evidence>
<comment type="caution">
    <text evidence="3">The sequence shown here is derived from an EMBL/GenBank/DDBJ whole genome shotgun (WGS) entry which is preliminary data.</text>
</comment>
<feature type="domain" description="UBA" evidence="2">
    <location>
        <begin position="309"/>
        <end position="349"/>
    </location>
</feature>
<dbReference type="InterPro" id="IPR015940">
    <property type="entry name" value="UBA"/>
</dbReference>
<dbReference type="SUPFAM" id="SSF54236">
    <property type="entry name" value="Ubiquitin-like"/>
    <property type="match status" value="1"/>
</dbReference>
<reference evidence="3 4" key="1">
    <citation type="journal article" date="2022" name="Nat. Plants">
        <title>Genomes of leafy and leafless Platanthera orchids illuminate the evolution of mycoheterotrophy.</title>
        <authorList>
            <person name="Li M.H."/>
            <person name="Liu K.W."/>
            <person name="Li Z."/>
            <person name="Lu H.C."/>
            <person name="Ye Q.L."/>
            <person name="Zhang D."/>
            <person name="Wang J.Y."/>
            <person name="Li Y.F."/>
            <person name="Zhong Z.M."/>
            <person name="Liu X."/>
            <person name="Yu X."/>
            <person name="Liu D.K."/>
            <person name="Tu X.D."/>
            <person name="Liu B."/>
            <person name="Hao Y."/>
            <person name="Liao X.Y."/>
            <person name="Jiang Y.T."/>
            <person name="Sun W.H."/>
            <person name="Chen J."/>
            <person name="Chen Y.Q."/>
            <person name="Ai Y."/>
            <person name="Zhai J.W."/>
            <person name="Wu S.S."/>
            <person name="Zhou Z."/>
            <person name="Hsiao Y.Y."/>
            <person name="Wu W.L."/>
            <person name="Chen Y.Y."/>
            <person name="Lin Y.F."/>
            <person name="Hsu J.L."/>
            <person name="Li C.Y."/>
            <person name="Wang Z.W."/>
            <person name="Zhao X."/>
            <person name="Zhong W.Y."/>
            <person name="Ma X.K."/>
            <person name="Ma L."/>
            <person name="Huang J."/>
            <person name="Chen G.Z."/>
            <person name="Huang M.Z."/>
            <person name="Huang L."/>
            <person name="Peng D.H."/>
            <person name="Luo Y.B."/>
            <person name="Zou S.Q."/>
            <person name="Chen S.P."/>
            <person name="Lan S."/>
            <person name="Tsai W.C."/>
            <person name="Van de Peer Y."/>
            <person name="Liu Z.J."/>
        </authorList>
    </citation>
    <scope>NUCLEOTIDE SEQUENCE [LARGE SCALE GENOMIC DNA]</scope>
    <source>
        <strain evidence="3">Lor287</strain>
    </source>
</reference>
<dbReference type="CDD" id="cd14270">
    <property type="entry name" value="UBA"/>
    <property type="match status" value="1"/>
</dbReference>
<dbReference type="GO" id="GO:2000058">
    <property type="term" value="P:regulation of ubiquitin-dependent protein catabolic process"/>
    <property type="evidence" value="ECO:0007669"/>
    <property type="project" value="TreeGrafter"/>
</dbReference>
<dbReference type="PANTHER" id="PTHR12948:SF3">
    <property type="entry name" value="NEDD8 ULTIMATE BUSTER 1"/>
    <property type="match status" value="1"/>
</dbReference>
<dbReference type="Pfam" id="PF00627">
    <property type="entry name" value="UBA"/>
    <property type="match status" value="1"/>
</dbReference>
<gene>
    <name evidence="3" type="ORF">KSP39_PZI021132</name>
</gene>